<dbReference type="Gene3D" id="3.30.70.20">
    <property type="match status" value="2"/>
</dbReference>
<feature type="domain" description="4Fe-4S ferredoxin-type" evidence="5">
    <location>
        <begin position="83"/>
        <end position="112"/>
    </location>
</feature>
<dbReference type="STRING" id="112901.SAMN04488500_110156"/>
<dbReference type="InterPro" id="IPR050954">
    <property type="entry name" value="ET_IronSulfur_Cluster-Binding"/>
</dbReference>
<keyword evidence="3" id="KW-0408">Iron</keyword>
<dbReference type="InterPro" id="IPR017900">
    <property type="entry name" value="4Fe4S_Fe_S_CS"/>
</dbReference>
<dbReference type="PANTHER" id="PTHR43177">
    <property type="entry name" value="PROTEIN NRFC"/>
    <property type="match status" value="1"/>
</dbReference>
<dbReference type="GO" id="GO:0046872">
    <property type="term" value="F:metal ion binding"/>
    <property type="evidence" value="ECO:0007669"/>
    <property type="project" value="UniProtKB-KW"/>
</dbReference>
<dbReference type="PROSITE" id="PS00198">
    <property type="entry name" value="4FE4S_FER_1"/>
    <property type="match status" value="1"/>
</dbReference>
<evidence type="ECO:0000256" key="1">
    <source>
        <dbReference type="ARBA" id="ARBA00022485"/>
    </source>
</evidence>
<dbReference type="GO" id="GO:0051539">
    <property type="term" value="F:4 iron, 4 sulfur cluster binding"/>
    <property type="evidence" value="ECO:0007669"/>
    <property type="project" value="UniProtKB-KW"/>
</dbReference>
<dbReference type="PROSITE" id="PS51379">
    <property type="entry name" value="4FE4S_FER_2"/>
    <property type="match status" value="2"/>
</dbReference>
<evidence type="ECO:0000256" key="3">
    <source>
        <dbReference type="ARBA" id="ARBA00023004"/>
    </source>
</evidence>
<dbReference type="Pfam" id="PF13247">
    <property type="entry name" value="Fer4_11"/>
    <property type="match status" value="1"/>
</dbReference>
<keyword evidence="1" id="KW-0004">4Fe-4S</keyword>
<evidence type="ECO:0000313" key="7">
    <source>
        <dbReference type="Proteomes" id="UP000192738"/>
    </source>
</evidence>
<organism evidence="6 7">
    <name type="scientific">Sporomusa malonica</name>
    <dbReference type="NCBI Taxonomy" id="112901"/>
    <lineage>
        <taxon>Bacteria</taxon>
        <taxon>Bacillati</taxon>
        <taxon>Bacillota</taxon>
        <taxon>Negativicutes</taxon>
        <taxon>Selenomonadales</taxon>
        <taxon>Sporomusaceae</taxon>
        <taxon>Sporomusa</taxon>
    </lineage>
</organism>
<evidence type="ECO:0000256" key="4">
    <source>
        <dbReference type="ARBA" id="ARBA00023014"/>
    </source>
</evidence>
<keyword evidence="2" id="KW-0479">Metal-binding</keyword>
<keyword evidence="7" id="KW-1185">Reference proteome</keyword>
<evidence type="ECO:0000256" key="2">
    <source>
        <dbReference type="ARBA" id="ARBA00022723"/>
    </source>
</evidence>
<accession>A0A1W2CF60</accession>
<reference evidence="6 7" key="1">
    <citation type="submission" date="2017-04" db="EMBL/GenBank/DDBJ databases">
        <authorList>
            <person name="Afonso C.L."/>
            <person name="Miller P.J."/>
            <person name="Scott M.A."/>
            <person name="Spackman E."/>
            <person name="Goraichik I."/>
            <person name="Dimitrov K.M."/>
            <person name="Suarez D.L."/>
            <person name="Swayne D.E."/>
        </authorList>
    </citation>
    <scope>NUCLEOTIDE SEQUENCE [LARGE SCALE GENOMIC DNA]</scope>
    <source>
        <strain evidence="6 7">DSM 5090</strain>
    </source>
</reference>
<dbReference type="Proteomes" id="UP000192738">
    <property type="component" value="Unassembled WGS sequence"/>
</dbReference>
<protein>
    <submittedName>
        <fullName evidence="6">Electron transport protein HydN</fullName>
    </submittedName>
</protein>
<evidence type="ECO:0000313" key="6">
    <source>
        <dbReference type="EMBL" id="SMC83885.1"/>
    </source>
</evidence>
<proteinExistence type="predicted"/>
<dbReference type="SUPFAM" id="SSF54862">
    <property type="entry name" value="4Fe-4S ferredoxins"/>
    <property type="match status" value="1"/>
</dbReference>
<dbReference type="CDD" id="cd10554">
    <property type="entry name" value="HycB_like"/>
    <property type="match status" value="1"/>
</dbReference>
<evidence type="ECO:0000259" key="5">
    <source>
        <dbReference type="PROSITE" id="PS51379"/>
    </source>
</evidence>
<keyword evidence="4" id="KW-0411">Iron-sulfur</keyword>
<gene>
    <name evidence="6" type="ORF">SAMN04488500_110156</name>
</gene>
<feature type="domain" description="4Fe-4S ferredoxin-type" evidence="5">
    <location>
        <begin position="5"/>
        <end position="37"/>
    </location>
</feature>
<dbReference type="AlphaFoldDB" id="A0A1W2CF60"/>
<dbReference type="EMBL" id="FWXI01000010">
    <property type="protein sequence ID" value="SMC83885.1"/>
    <property type="molecule type" value="Genomic_DNA"/>
</dbReference>
<name>A0A1W2CF60_9FIRM</name>
<dbReference type="PANTHER" id="PTHR43177:SF3">
    <property type="entry name" value="PROTEIN NRFC HOMOLOG"/>
    <property type="match status" value="1"/>
</dbReference>
<dbReference type="RefSeq" id="WP_084576216.1">
    <property type="nucleotide sequence ID" value="NZ_CP155572.1"/>
</dbReference>
<dbReference type="InterPro" id="IPR017896">
    <property type="entry name" value="4Fe4S_Fe-S-bd"/>
</dbReference>
<sequence length="181" mass="19851">MEKLSPFVVGDGTKCIGCKACEVACHVSHNVNGITAGNIDTPVFPKLFVTRVEEVTMPVQCHHCEDAPCAQACLEKAIYFDGDKVLINTAKCKGCKDCLVACPFGAVELVPMFVRGEEVIQTNLEKPLMYGNKCDLCYSRKSGPICIEACPEKALRLVEPHKEKKEKNRKAVATIVGMFKK</sequence>